<dbReference type="AlphaFoldDB" id="A0A914YV75"/>
<reference evidence="2" key="1">
    <citation type="submission" date="2022-11" db="UniProtKB">
        <authorList>
            <consortium name="WormBaseParasite"/>
        </authorList>
    </citation>
    <scope>IDENTIFICATION</scope>
</reference>
<evidence type="ECO:0000313" key="1">
    <source>
        <dbReference type="Proteomes" id="UP000887577"/>
    </source>
</evidence>
<evidence type="ECO:0000313" key="2">
    <source>
        <dbReference type="WBParaSite" id="PSU_v2.g21409.t1"/>
    </source>
</evidence>
<name>A0A914YV75_9BILA</name>
<dbReference type="Proteomes" id="UP000887577">
    <property type="component" value="Unplaced"/>
</dbReference>
<protein>
    <submittedName>
        <fullName evidence="2">Uncharacterized protein</fullName>
    </submittedName>
</protein>
<proteinExistence type="predicted"/>
<accession>A0A914YV75</accession>
<organism evidence="1 2">
    <name type="scientific">Panagrolaimus superbus</name>
    <dbReference type="NCBI Taxonomy" id="310955"/>
    <lineage>
        <taxon>Eukaryota</taxon>
        <taxon>Metazoa</taxon>
        <taxon>Ecdysozoa</taxon>
        <taxon>Nematoda</taxon>
        <taxon>Chromadorea</taxon>
        <taxon>Rhabditida</taxon>
        <taxon>Tylenchina</taxon>
        <taxon>Panagrolaimomorpha</taxon>
        <taxon>Panagrolaimoidea</taxon>
        <taxon>Panagrolaimidae</taxon>
        <taxon>Panagrolaimus</taxon>
    </lineage>
</organism>
<keyword evidence="1" id="KW-1185">Reference proteome</keyword>
<sequence length="156" mass="16262">MAQVGEQALVVGALQPGQFRLVHARGPEGEPDAHRGAVDLAVVEVAIDDGAQLVARVVADLGAVAGDGVLQLAQDLPHCSIEQAVLVAEVVGDDPAGQPCLLRDGGDGRIGHADLVDGLESGPDQLFAPYRFHAFLRHCLSTDCDPKDRAAGHYAF</sequence>
<dbReference type="WBParaSite" id="PSU_v2.g21409.t1">
    <property type="protein sequence ID" value="PSU_v2.g21409.t1"/>
    <property type="gene ID" value="PSU_v2.g21409"/>
</dbReference>